<dbReference type="InterPro" id="IPR019815">
    <property type="entry name" value="Translation_initiation_fac_3_C"/>
</dbReference>
<evidence type="ECO:0000313" key="9">
    <source>
        <dbReference type="Proteomes" id="UP000289269"/>
    </source>
</evidence>
<dbReference type="InterPro" id="IPR036787">
    <property type="entry name" value="T_IF-3_N_sf"/>
</dbReference>
<dbReference type="GO" id="GO:0016020">
    <property type="term" value="C:membrane"/>
    <property type="evidence" value="ECO:0007669"/>
    <property type="project" value="TreeGrafter"/>
</dbReference>
<dbReference type="PANTHER" id="PTHR10938">
    <property type="entry name" value="TRANSLATION INITIATION FACTOR IF-3"/>
    <property type="match status" value="1"/>
</dbReference>
<dbReference type="SUPFAM" id="SSF54364">
    <property type="entry name" value="Translation initiation factor IF3, N-terminal domain"/>
    <property type="match status" value="1"/>
</dbReference>
<evidence type="ECO:0000259" key="7">
    <source>
        <dbReference type="Pfam" id="PF05198"/>
    </source>
</evidence>
<dbReference type="PANTHER" id="PTHR10938:SF0">
    <property type="entry name" value="TRANSLATION INITIATION FACTOR IF-3, MITOCHONDRIAL"/>
    <property type="match status" value="1"/>
</dbReference>
<name>A0A4Q0AIU4_9BACT</name>
<keyword evidence="4" id="KW-0963">Cytoplasm</keyword>
<dbReference type="HAMAP" id="MF_00080">
    <property type="entry name" value="IF_3"/>
    <property type="match status" value="1"/>
</dbReference>
<evidence type="ECO:0000256" key="3">
    <source>
        <dbReference type="ARBA" id="ARBA00022917"/>
    </source>
</evidence>
<evidence type="ECO:0000256" key="1">
    <source>
        <dbReference type="ARBA" id="ARBA00005439"/>
    </source>
</evidence>
<comment type="subunit">
    <text evidence="4">Monomer.</text>
</comment>
<keyword evidence="2 4" id="KW-0396">Initiation factor</keyword>
<comment type="caution">
    <text evidence="8">The sequence shown here is derived from an EMBL/GenBank/DDBJ whole genome shotgun (WGS) entry which is preliminary data.</text>
</comment>
<gene>
    <name evidence="4" type="primary">infC</name>
    <name evidence="8" type="ORF">EOT04_01630</name>
</gene>
<proteinExistence type="inferred from homology"/>
<evidence type="ECO:0000256" key="2">
    <source>
        <dbReference type="ARBA" id="ARBA00022540"/>
    </source>
</evidence>
<organism evidence="8 9">
    <name type="scientific">Candidatus Chaera renei</name>
    <dbReference type="NCBI Taxonomy" id="2506947"/>
    <lineage>
        <taxon>Bacteria</taxon>
        <taxon>Candidatus Saccharimonadota</taxon>
        <taxon>Candidatus Saccharimonadia</taxon>
        <taxon>Candidatus Saccharimonadales</taxon>
        <taxon>Candidatus Saccharimonadaceae</taxon>
        <taxon>Candidatus Chaera</taxon>
    </lineage>
</organism>
<dbReference type="Pfam" id="PF05198">
    <property type="entry name" value="IF3_N"/>
    <property type="match status" value="1"/>
</dbReference>
<dbReference type="Pfam" id="PF00707">
    <property type="entry name" value="IF3_C"/>
    <property type="match status" value="1"/>
</dbReference>
<evidence type="ECO:0000259" key="6">
    <source>
        <dbReference type="Pfam" id="PF00707"/>
    </source>
</evidence>
<evidence type="ECO:0000256" key="5">
    <source>
        <dbReference type="NCBIfam" id="TIGR00168"/>
    </source>
</evidence>
<dbReference type="Gene3D" id="3.10.20.80">
    <property type="entry name" value="Translation initiation factor 3 (IF-3), N-terminal domain"/>
    <property type="match status" value="1"/>
</dbReference>
<feature type="domain" description="Translation initiation factor 3 N-terminal" evidence="7">
    <location>
        <begin position="8"/>
        <end position="75"/>
    </location>
</feature>
<evidence type="ECO:0000256" key="4">
    <source>
        <dbReference type="HAMAP-Rule" id="MF_00080"/>
    </source>
</evidence>
<comment type="similarity">
    <text evidence="1 4">Belongs to the IF-3 family.</text>
</comment>
<evidence type="ECO:0000313" key="8">
    <source>
        <dbReference type="EMBL" id="RWZ79439.1"/>
    </source>
</evidence>
<protein>
    <recommendedName>
        <fullName evidence="4 5">Translation initiation factor IF-3</fullName>
    </recommendedName>
</protein>
<reference evidence="8" key="1">
    <citation type="submission" date="2019-01" db="EMBL/GenBank/DDBJ databases">
        <title>Genomic signatures and co-occurrence patterns of the ultra-small Saccharimodia (Patescibacteria phylum) suggest a symbiotic lifestyle.</title>
        <authorList>
            <person name="Lemos L."/>
            <person name="Medeiros J."/>
            <person name="Andreote F."/>
            <person name="Fernandes G."/>
            <person name="Varani A."/>
            <person name="Oliveira G."/>
            <person name="Pylro V."/>
        </authorList>
    </citation>
    <scope>NUCLEOTIDE SEQUENCE [LARGE SCALE GENOMIC DNA]</scope>
    <source>
        <strain evidence="8">AMD01</strain>
    </source>
</reference>
<dbReference type="FunFam" id="3.10.20.80:FF:000001">
    <property type="entry name" value="Translation initiation factor IF-3"/>
    <property type="match status" value="1"/>
</dbReference>
<comment type="subcellular location">
    <subcellularLocation>
        <location evidence="4">Cytoplasm</location>
    </subcellularLocation>
</comment>
<dbReference type="InterPro" id="IPR019814">
    <property type="entry name" value="Translation_initiation_fac_3_N"/>
</dbReference>
<dbReference type="GO" id="GO:0003743">
    <property type="term" value="F:translation initiation factor activity"/>
    <property type="evidence" value="ECO:0007669"/>
    <property type="project" value="UniProtKB-UniRule"/>
</dbReference>
<keyword evidence="3 4" id="KW-0648">Protein biosynthesis</keyword>
<dbReference type="AlphaFoldDB" id="A0A4Q0AIU4"/>
<dbReference type="InterPro" id="IPR036788">
    <property type="entry name" value="T_IF-3_C_sf"/>
</dbReference>
<keyword evidence="9" id="KW-1185">Reference proteome</keyword>
<dbReference type="FunFam" id="3.30.110.10:FF:000001">
    <property type="entry name" value="Translation initiation factor IF-3"/>
    <property type="match status" value="1"/>
</dbReference>
<dbReference type="Gene3D" id="3.30.110.10">
    <property type="entry name" value="Translation initiation factor 3 (IF-3), C-terminal domain"/>
    <property type="match status" value="1"/>
</dbReference>
<dbReference type="NCBIfam" id="TIGR00168">
    <property type="entry name" value="infC"/>
    <property type="match status" value="1"/>
</dbReference>
<dbReference type="GO" id="GO:0032790">
    <property type="term" value="P:ribosome disassembly"/>
    <property type="evidence" value="ECO:0007669"/>
    <property type="project" value="TreeGrafter"/>
</dbReference>
<dbReference type="GO" id="GO:0005829">
    <property type="term" value="C:cytosol"/>
    <property type="evidence" value="ECO:0007669"/>
    <property type="project" value="TreeGrafter"/>
</dbReference>
<feature type="domain" description="Translation initiation factor 3 C-terminal" evidence="6">
    <location>
        <begin position="85"/>
        <end position="168"/>
    </location>
</feature>
<accession>A0A4Q0AIU4</accession>
<dbReference type="EMBL" id="SCKW01000012">
    <property type="protein sequence ID" value="RWZ79439.1"/>
    <property type="molecule type" value="Genomic_DNA"/>
</dbReference>
<dbReference type="Proteomes" id="UP000289269">
    <property type="component" value="Unassembled WGS sequence"/>
</dbReference>
<dbReference type="InterPro" id="IPR001288">
    <property type="entry name" value="Translation_initiation_fac_3"/>
</dbReference>
<dbReference type="GO" id="GO:0043022">
    <property type="term" value="F:ribosome binding"/>
    <property type="evidence" value="ECO:0007669"/>
    <property type="project" value="UniProtKB-ARBA"/>
</dbReference>
<comment type="function">
    <text evidence="4">IF-3 binds to the 30S ribosomal subunit and shifts the equilibrium between 70S ribosomes and their 50S and 30S subunits in favor of the free subunits, thus enhancing the availability of 30S subunits on which protein synthesis initiation begins.</text>
</comment>
<sequence length="170" mass="19224">MNNKPIRINEAIRAPQLRVIAHDGAQLGILSRSEALAQAEKAGLDLIEISPNAVPPVAKILDWGKFKYQRTKDQQRNRKKAKASELKQIRLGLKISTNDLEIKLRKIRSFLEEGHKVKVMAFFRGREMAHQELGYELLNKATSMLSDCAVIDQKPQMAGRNLSIVVRSKQ</sequence>
<dbReference type="SUPFAM" id="SSF55200">
    <property type="entry name" value="Translation initiation factor IF3, C-terminal domain"/>
    <property type="match status" value="1"/>
</dbReference>